<accession>A0AAJ5YWM2</accession>
<protein>
    <submittedName>
        <fullName evidence="3">GDP/GTP exchange factor for ARF</fullName>
    </submittedName>
</protein>
<dbReference type="InterPro" id="IPR035999">
    <property type="entry name" value="Sec7_dom_sf"/>
</dbReference>
<feature type="region of interest" description="Disordered" evidence="1">
    <location>
        <begin position="304"/>
        <end position="407"/>
    </location>
</feature>
<evidence type="ECO:0000256" key="1">
    <source>
        <dbReference type="SAM" id="MobiDB-lite"/>
    </source>
</evidence>
<evidence type="ECO:0000259" key="2">
    <source>
        <dbReference type="PROSITE" id="PS50190"/>
    </source>
</evidence>
<evidence type="ECO:0000313" key="3">
    <source>
        <dbReference type="EMBL" id="WFD14535.1"/>
    </source>
</evidence>
<proteinExistence type="predicted"/>
<feature type="compositionally biased region" description="Basic and acidic residues" evidence="1">
    <location>
        <begin position="392"/>
        <end position="406"/>
    </location>
</feature>
<dbReference type="CDD" id="cd00171">
    <property type="entry name" value="Sec7"/>
    <property type="match status" value="1"/>
</dbReference>
<feature type="compositionally biased region" description="Acidic residues" evidence="1">
    <location>
        <begin position="350"/>
        <end position="362"/>
    </location>
</feature>
<dbReference type="Proteomes" id="UP001217582">
    <property type="component" value="Chromosome 1"/>
</dbReference>
<dbReference type="Pfam" id="PF01369">
    <property type="entry name" value="Sec7"/>
    <property type="match status" value="1"/>
</dbReference>
<sequence>MRGVQEGAAGARAPQRCTSQKRLVLRYINVVTSAMRTSPRWSQAASAPNAVLSSATTSTMALSLTRAAQVLARSELSSQEKEQDELKEDARLEPASVGLLGGFTVLRAQLRMVSDVAEIPLPTLLSHFIGVILSSRTTGAVTQAALEAVAAFLDSGLFRTSSIGMEQAVQEVAHATSHCRFEPSDAGKDEVVLLAILDVMYALVRGRAVHDDDANGEGKPFVDMLGDESVCELMETCLSMGCQTRLSSALRRTAERKMQGMIREVFSRLQTMPLQADEAYTETGHPQEPDVATLMADRVGADAEDDKQLRMATPDPKSRSIPAAGGGTEPEEEPLRNEQEASETEREAQGEPDADEQRDEEALDKPANPAAEPQEPFDALHHAPTPEASNAEEMRTPTDVDRRTRSAEPVVPFGMPALKEILRVLISLLDPGSVRHTMTMRLLGLSLLGSLLDTHGAWLARFPSLRALLGDSACRYLFQLANSEYGPLVAHSLRVLHVLFVELRVHLKMQQELLLLFYVQQLRTAQTLVDKPWSDEESQPESPPVLASFHASASGEQRELFTEALCLHLAGDDDTADPFVVLWRNYDCDMDCVNLYDHVTQFLCRVIFAQPMPGAAAMAPRSSPTGLQLVALDMVLGIVERMAARHESDGTDESELPSTLRKQRERKALLAAGAAAFNHKPKDGIAYLAQQALLAPSGRERARSIARFLKDSPLVDKRLLGDYISRAENVDVLAEYMDMFDFGDCDVAEAMRALCEAFRLPGEAQQIARITETFARKYFASKPPGIRSEDAVYVLAYSIIMLNTDLHNPQVTRRMTTADYQRNLRGVNDGADFDQAYLAAIYDGIRRREIVMPEEHAGQLGFDYAWKELLRRVRAGNTLHLYTGAALDADMFQHSWRPFVASIVHAFSTLQDEHLLHRVIAGCRQCVVLARAYDVPGVLDYMVEHLASATGLMPGTELDDARTDAVVEHDGTRLTVSPLSVAFGSQFKQQLAAVVLFTIAHGSGATLRSGWSSLLACIETLLVHGLLPHGTAQMYVAHDTYAPIPLTGKGAMAASTAPATAAAGGLFSTLSSYFLSPYPAASEPMQVSDADLESTLCALDCLASCKIDQMHSQIAELPDDALAAYVAAVYERLGASVRLRPDYSPVPVFWLEQLTTLVCTRPACVSQPQALDVHLARIKEAPHIPPTELERATLGAMRIAAATDHVHDALMAVLDALRSVPSTLHATVSAAFLTGLATIIERGMPPVSDDEWRTLLHLVTSYARVRRAATARAALELVVHMVPQHVQPVTYAALVELVRETLSDADRAMWHGEDHAPRRTLTEKRELSDWMAAVHAASPAALEALARVRTQIPPMVAPATWPEYWLPLVTAFAQPCVSVHAPTRQAAVSHLPYVVLAPEMHLHIDPTHLAPHIEAMFGHILLPLLETLMAPETTRADSPDKTPPTIAETRALVCLLVIRAWVRNVGTLMDGVPNDVEKPAAARVLRLWIGVVHATAKLLRTPQPHSEAIDEQLKNMVLVMHTAGHLVEGPPGSLRRALWVETCRRIDPIRPDLRASLQQSTAQTDRGT</sequence>
<dbReference type="GO" id="GO:0005085">
    <property type="term" value="F:guanyl-nucleotide exchange factor activity"/>
    <property type="evidence" value="ECO:0007669"/>
    <property type="project" value="InterPro"/>
</dbReference>
<dbReference type="SMART" id="SM00222">
    <property type="entry name" value="Sec7"/>
    <property type="match status" value="1"/>
</dbReference>
<feature type="compositionally biased region" description="Basic and acidic residues" evidence="1">
    <location>
        <begin position="333"/>
        <end position="349"/>
    </location>
</feature>
<dbReference type="Pfam" id="PF23325">
    <property type="entry name" value="TPR_28"/>
    <property type="match status" value="1"/>
</dbReference>
<evidence type="ECO:0000313" key="4">
    <source>
        <dbReference type="Proteomes" id="UP001217582"/>
    </source>
</evidence>
<dbReference type="GO" id="GO:0016192">
    <property type="term" value="P:vesicle-mediated transport"/>
    <property type="evidence" value="ECO:0007669"/>
    <property type="project" value="UniProtKB-ARBA"/>
</dbReference>
<dbReference type="PANTHER" id="PTHR10663:SF388">
    <property type="entry name" value="GOLGI-SPECIFIC BREFELDIN A-RESISTANCE GUANINE NUCLEOTIDE EXCHANGE FACTOR 1"/>
    <property type="match status" value="1"/>
</dbReference>
<reference evidence="3 4" key="1">
    <citation type="submission" date="2023-03" db="EMBL/GenBank/DDBJ databases">
        <title>Mating type loci evolution in Malassezia.</title>
        <authorList>
            <person name="Coelho M.A."/>
        </authorList>
    </citation>
    <scope>NUCLEOTIDE SEQUENCE [LARGE SCALE GENOMIC DNA]</scope>
    <source>
        <strain evidence="3 4">CBS 13387</strain>
    </source>
</reference>
<dbReference type="InterPro" id="IPR056604">
    <property type="entry name" value="GBF1-like_TPR"/>
</dbReference>
<dbReference type="Gene3D" id="1.10.1000.11">
    <property type="entry name" value="Arf Nucleotide-binding Site Opener,domain 2"/>
    <property type="match status" value="1"/>
</dbReference>
<dbReference type="InterPro" id="IPR023394">
    <property type="entry name" value="Sec7_C_sf"/>
</dbReference>
<dbReference type="GO" id="GO:0032012">
    <property type="term" value="P:regulation of ARF protein signal transduction"/>
    <property type="evidence" value="ECO:0007669"/>
    <property type="project" value="InterPro"/>
</dbReference>
<dbReference type="Pfam" id="PF12783">
    <property type="entry name" value="Sec7-like_HUS"/>
    <property type="match status" value="1"/>
</dbReference>
<dbReference type="SUPFAM" id="SSF48425">
    <property type="entry name" value="Sec7 domain"/>
    <property type="match status" value="1"/>
</dbReference>
<keyword evidence="4" id="KW-1185">Reference proteome</keyword>
<gene>
    <name evidence="3" type="primary">GEA2</name>
    <name evidence="3" type="ORF">MARU1_000541</name>
</gene>
<dbReference type="EMBL" id="CP119916">
    <property type="protein sequence ID" value="WFD14535.1"/>
    <property type="molecule type" value="Genomic_DNA"/>
</dbReference>
<dbReference type="InterPro" id="IPR000904">
    <property type="entry name" value="Sec7_dom"/>
</dbReference>
<dbReference type="InterPro" id="IPR032691">
    <property type="entry name" value="Mon2/Sec7/BIG1-like_HUS"/>
</dbReference>
<organism evidence="3 4">
    <name type="scientific">Malassezia arunalokei</name>
    <dbReference type="NCBI Taxonomy" id="1514897"/>
    <lineage>
        <taxon>Eukaryota</taxon>
        <taxon>Fungi</taxon>
        <taxon>Dikarya</taxon>
        <taxon>Basidiomycota</taxon>
        <taxon>Ustilaginomycotina</taxon>
        <taxon>Malasseziomycetes</taxon>
        <taxon>Malasseziales</taxon>
        <taxon>Malasseziaceae</taxon>
        <taxon>Malassezia</taxon>
    </lineage>
</organism>
<dbReference type="Gene3D" id="1.10.220.20">
    <property type="match status" value="1"/>
</dbReference>
<name>A0AAJ5YWM2_9BASI</name>
<dbReference type="FunFam" id="1.10.1000.11:FF:000002">
    <property type="entry name" value="Cytohesin 1"/>
    <property type="match status" value="1"/>
</dbReference>
<feature type="domain" description="SEC7" evidence="2">
    <location>
        <begin position="659"/>
        <end position="848"/>
    </location>
</feature>
<dbReference type="GO" id="GO:0005794">
    <property type="term" value="C:Golgi apparatus"/>
    <property type="evidence" value="ECO:0007669"/>
    <property type="project" value="UniProtKB-ARBA"/>
</dbReference>
<dbReference type="PROSITE" id="PS50190">
    <property type="entry name" value="SEC7"/>
    <property type="match status" value="1"/>
</dbReference>
<dbReference type="PANTHER" id="PTHR10663">
    <property type="entry name" value="GUANYL-NUCLEOTIDE EXCHANGE FACTOR"/>
    <property type="match status" value="1"/>
</dbReference>